<dbReference type="InterPro" id="IPR001529">
    <property type="entry name" value="Zn_ribbon_RPB9"/>
</dbReference>
<comment type="caution">
    <text evidence="3">The sequence shown here is derived from an EMBL/GenBank/DDBJ whole genome shotgun (WGS) entry which is preliminary data.</text>
</comment>
<accession>A0AAW1S083</accession>
<feature type="region of interest" description="Disordered" evidence="1">
    <location>
        <begin position="93"/>
        <end position="117"/>
    </location>
</feature>
<dbReference type="AlphaFoldDB" id="A0AAW1S083"/>
<proteinExistence type="predicted"/>
<dbReference type="SMART" id="SM00661">
    <property type="entry name" value="RPOL9"/>
    <property type="match status" value="1"/>
</dbReference>
<evidence type="ECO:0000259" key="2">
    <source>
        <dbReference type="SMART" id="SM00661"/>
    </source>
</evidence>
<feature type="domain" description="DNA-directed RNA polymerase II subunit RPB9-like zinc ribbon" evidence="2">
    <location>
        <begin position="3"/>
        <end position="54"/>
    </location>
</feature>
<evidence type="ECO:0000256" key="1">
    <source>
        <dbReference type="SAM" id="MobiDB-lite"/>
    </source>
</evidence>
<dbReference type="EMBL" id="JALJOS010000005">
    <property type="protein sequence ID" value="KAK9838997.1"/>
    <property type="molecule type" value="Genomic_DNA"/>
</dbReference>
<evidence type="ECO:0000313" key="3">
    <source>
        <dbReference type="EMBL" id="KAK9838997.1"/>
    </source>
</evidence>
<organism evidence="3 4">
    <name type="scientific">Apatococcus lobatus</name>
    <dbReference type="NCBI Taxonomy" id="904363"/>
    <lineage>
        <taxon>Eukaryota</taxon>
        <taxon>Viridiplantae</taxon>
        <taxon>Chlorophyta</taxon>
        <taxon>core chlorophytes</taxon>
        <taxon>Trebouxiophyceae</taxon>
        <taxon>Chlorellales</taxon>
        <taxon>Chlorellaceae</taxon>
        <taxon>Apatococcus</taxon>
    </lineage>
</organism>
<reference evidence="3 4" key="1">
    <citation type="journal article" date="2024" name="Nat. Commun.">
        <title>Phylogenomics reveals the evolutionary origins of lichenization in chlorophyte algae.</title>
        <authorList>
            <person name="Puginier C."/>
            <person name="Libourel C."/>
            <person name="Otte J."/>
            <person name="Skaloud P."/>
            <person name="Haon M."/>
            <person name="Grisel S."/>
            <person name="Petersen M."/>
            <person name="Berrin J.G."/>
            <person name="Delaux P.M."/>
            <person name="Dal Grande F."/>
            <person name="Keller J."/>
        </authorList>
    </citation>
    <scope>NUCLEOTIDE SEQUENCE [LARGE SCALE GENOMIC DNA]</scope>
    <source>
        <strain evidence="3 4">SAG 2145</strain>
    </source>
</reference>
<protein>
    <recommendedName>
        <fullName evidence="2">DNA-directed RNA polymerase II subunit RPB9-like zinc ribbon domain-containing protein</fullName>
    </recommendedName>
</protein>
<keyword evidence="4" id="KW-1185">Reference proteome</keyword>
<name>A0AAW1S083_9CHLO</name>
<dbReference type="GO" id="GO:0006351">
    <property type="term" value="P:DNA-templated transcription"/>
    <property type="evidence" value="ECO:0007669"/>
    <property type="project" value="InterPro"/>
</dbReference>
<dbReference type="Proteomes" id="UP001438707">
    <property type="component" value="Unassembled WGS sequence"/>
</dbReference>
<gene>
    <name evidence="3" type="ORF">WJX74_007568</name>
</gene>
<dbReference type="Pfam" id="PF02150">
    <property type="entry name" value="Zn_ribbon_RPB9"/>
    <property type="match status" value="1"/>
</dbReference>
<sequence length="117" mass="12716">MITFCPTCANMLLIEYSTGGALRYFCETCPYIYKLDRPITKAVPLVKKEAEDVFGSDVALKNLPRATVAPCGKCGHPGGTIEIEGPSKIRQFVNKQSGKKSEHHSGQQGGQSFATIH</sequence>
<evidence type="ECO:0000313" key="4">
    <source>
        <dbReference type="Proteomes" id="UP001438707"/>
    </source>
</evidence>